<proteinExistence type="predicted"/>
<dbReference type="Gene3D" id="3.20.20.370">
    <property type="entry name" value="Glycoside hydrolase/deacetylase"/>
    <property type="match status" value="1"/>
</dbReference>
<evidence type="ECO:0000259" key="7">
    <source>
        <dbReference type="PROSITE" id="PS51677"/>
    </source>
</evidence>
<dbReference type="CDD" id="cd10951">
    <property type="entry name" value="CE4_ClCDA_like"/>
    <property type="match status" value="1"/>
</dbReference>
<dbReference type="SUPFAM" id="SSF88713">
    <property type="entry name" value="Glycoside hydrolase/deacetylase"/>
    <property type="match status" value="1"/>
</dbReference>
<organism evidence="8 9">
    <name type="scientific">Hesseltinella vesiculosa</name>
    <dbReference type="NCBI Taxonomy" id="101127"/>
    <lineage>
        <taxon>Eukaryota</taxon>
        <taxon>Fungi</taxon>
        <taxon>Fungi incertae sedis</taxon>
        <taxon>Mucoromycota</taxon>
        <taxon>Mucoromycotina</taxon>
        <taxon>Mucoromycetes</taxon>
        <taxon>Mucorales</taxon>
        <taxon>Cunninghamellaceae</taxon>
        <taxon>Hesseltinella</taxon>
    </lineage>
</organism>
<dbReference type="Pfam" id="PF01522">
    <property type="entry name" value="Polysacc_deac_1"/>
    <property type="match status" value="1"/>
</dbReference>
<gene>
    <name evidence="8" type="ORF">DM01DRAFT_1334056</name>
</gene>
<protein>
    <submittedName>
        <fullName evidence="8">Glycoside hydrolase/deacetylase</fullName>
    </submittedName>
</protein>
<comment type="cofactor">
    <cofactor evidence="1">
        <name>Co(2+)</name>
        <dbReference type="ChEBI" id="CHEBI:48828"/>
    </cofactor>
</comment>
<reference evidence="8 9" key="1">
    <citation type="submission" date="2016-07" db="EMBL/GenBank/DDBJ databases">
        <title>Pervasive Adenine N6-methylation of Active Genes in Fungi.</title>
        <authorList>
            <consortium name="DOE Joint Genome Institute"/>
            <person name="Mondo S.J."/>
            <person name="Dannebaum R.O."/>
            <person name="Kuo R.C."/>
            <person name="Labutti K."/>
            <person name="Haridas S."/>
            <person name="Kuo A."/>
            <person name="Salamov A."/>
            <person name="Ahrendt S.R."/>
            <person name="Lipzen A."/>
            <person name="Sullivan W."/>
            <person name="Andreopoulos W.B."/>
            <person name="Clum A."/>
            <person name="Lindquist E."/>
            <person name="Daum C."/>
            <person name="Ramamoorthy G.K."/>
            <person name="Gryganskyi A."/>
            <person name="Culley D."/>
            <person name="Magnuson J.K."/>
            <person name="James T.Y."/>
            <person name="O'Malley M.A."/>
            <person name="Stajich J.E."/>
            <person name="Spatafora J.W."/>
            <person name="Visel A."/>
            <person name="Grigoriev I.V."/>
        </authorList>
    </citation>
    <scope>NUCLEOTIDE SEQUENCE [LARGE SCALE GENOMIC DNA]</scope>
    <source>
        <strain evidence="8 9">NRRL 3301</strain>
    </source>
</reference>
<dbReference type="GO" id="GO:0005975">
    <property type="term" value="P:carbohydrate metabolic process"/>
    <property type="evidence" value="ECO:0007669"/>
    <property type="project" value="InterPro"/>
</dbReference>
<evidence type="ECO:0000313" key="9">
    <source>
        <dbReference type="Proteomes" id="UP000242146"/>
    </source>
</evidence>
<dbReference type="OrthoDB" id="2125469at2759"/>
<keyword evidence="3 6" id="KW-0732">Signal</keyword>
<dbReference type="Proteomes" id="UP000242146">
    <property type="component" value="Unassembled WGS sequence"/>
</dbReference>
<keyword evidence="2" id="KW-0479">Metal-binding</keyword>
<accession>A0A1X2GMV7</accession>
<dbReference type="InterPro" id="IPR011330">
    <property type="entry name" value="Glyco_hydro/deAcase_b/a-brl"/>
</dbReference>
<keyword evidence="9" id="KW-1185">Reference proteome</keyword>
<evidence type="ECO:0000256" key="6">
    <source>
        <dbReference type="SAM" id="SignalP"/>
    </source>
</evidence>
<dbReference type="AlphaFoldDB" id="A0A1X2GMV7"/>
<feature type="domain" description="NodB homology" evidence="7">
    <location>
        <begin position="39"/>
        <end position="224"/>
    </location>
</feature>
<evidence type="ECO:0000256" key="4">
    <source>
        <dbReference type="ARBA" id="ARBA00022801"/>
    </source>
</evidence>
<keyword evidence="5" id="KW-0119">Carbohydrate metabolism</keyword>
<dbReference type="STRING" id="101127.A0A1X2GMV7"/>
<evidence type="ECO:0000256" key="5">
    <source>
        <dbReference type="ARBA" id="ARBA00023277"/>
    </source>
</evidence>
<sequence length="236" mass="26054">MVLTSFLVAGLIQCASVMALPLVKRGVRSGLLTSCTSPNQFALTFDDGPYEFTSALIDYLVSEDVVATFFVNGNDYWSDEAEIDQVLQKAFSHNMEIASHTYTHPDLSTLSDDEVRKQMTDNENVIMKAIGKKPAVMRPPYGSVTDRQIKVLNDIGYSVVTWNIDEQDWQSPSLDEEETTLERALATNSPTGYISLEHDVYEQTATELAPAIVKAVKAKGLKFVTVADCLGVSPYQ</sequence>
<feature type="chain" id="PRO_5012145918" evidence="6">
    <location>
        <begin position="20"/>
        <end position="236"/>
    </location>
</feature>
<name>A0A1X2GMV7_9FUNG</name>
<evidence type="ECO:0000313" key="8">
    <source>
        <dbReference type="EMBL" id="ORX57435.1"/>
    </source>
</evidence>
<dbReference type="PANTHER" id="PTHR46471:SF2">
    <property type="entry name" value="CHITIN DEACETYLASE-RELATED"/>
    <property type="match status" value="1"/>
</dbReference>
<feature type="signal peptide" evidence="6">
    <location>
        <begin position="1"/>
        <end position="19"/>
    </location>
</feature>
<keyword evidence="4 8" id="KW-0378">Hydrolase</keyword>
<dbReference type="PANTHER" id="PTHR46471">
    <property type="entry name" value="CHITIN DEACETYLASE"/>
    <property type="match status" value="1"/>
</dbReference>
<dbReference type="EMBL" id="MCGT01000008">
    <property type="protein sequence ID" value="ORX57435.1"/>
    <property type="molecule type" value="Genomic_DNA"/>
</dbReference>
<comment type="caution">
    <text evidence="8">The sequence shown here is derived from an EMBL/GenBank/DDBJ whole genome shotgun (WGS) entry which is preliminary data.</text>
</comment>
<evidence type="ECO:0000256" key="2">
    <source>
        <dbReference type="ARBA" id="ARBA00022723"/>
    </source>
</evidence>
<evidence type="ECO:0000256" key="3">
    <source>
        <dbReference type="ARBA" id="ARBA00022729"/>
    </source>
</evidence>
<dbReference type="PROSITE" id="PS51677">
    <property type="entry name" value="NODB"/>
    <property type="match status" value="1"/>
</dbReference>
<dbReference type="GO" id="GO:0046872">
    <property type="term" value="F:metal ion binding"/>
    <property type="evidence" value="ECO:0007669"/>
    <property type="project" value="UniProtKB-KW"/>
</dbReference>
<evidence type="ECO:0000256" key="1">
    <source>
        <dbReference type="ARBA" id="ARBA00001941"/>
    </source>
</evidence>
<dbReference type="InterPro" id="IPR002509">
    <property type="entry name" value="NODB_dom"/>
</dbReference>
<dbReference type="GO" id="GO:0016810">
    <property type="term" value="F:hydrolase activity, acting on carbon-nitrogen (but not peptide) bonds"/>
    <property type="evidence" value="ECO:0007669"/>
    <property type="project" value="InterPro"/>
</dbReference>